<evidence type="ECO:0000313" key="1">
    <source>
        <dbReference type="EMBL" id="GAA1675169.1"/>
    </source>
</evidence>
<name>A0ABN2GQM6_9ACTN</name>
<evidence type="ECO:0008006" key="3">
    <source>
        <dbReference type="Google" id="ProtNLM"/>
    </source>
</evidence>
<keyword evidence="2" id="KW-1185">Reference proteome</keyword>
<dbReference type="Proteomes" id="UP001499851">
    <property type="component" value="Unassembled WGS sequence"/>
</dbReference>
<accession>A0ABN2GQM6</accession>
<evidence type="ECO:0000313" key="2">
    <source>
        <dbReference type="Proteomes" id="UP001499851"/>
    </source>
</evidence>
<reference evidence="1 2" key="1">
    <citation type="journal article" date="2019" name="Int. J. Syst. Evol. Microbiol.">
        <title>The Global Catalogue of Microorganisms (GCM) 10K type strain sequencing project: providing services to taxonomists for standard genome sequencing and annotation.</title>
        <authorList>
            <consortium name="The Broad Institute Genomics Platform"/>
            <consortium name="The Broad Institute Genome Sequencing Center for Infectious Disease"/>
            <person name="Wu L."/>
            <person name="Ma J."/>
        </authorList>
    </citation>
    <scope>NUCLEOTIDE SEQUENCE [LARGE SCALE GENOMIC DNA]</scope>
    <source>
        <strain evidence="1 2">JCM 16001</strain>
    </source>
</reference>
<comment type="caution">
    <text evidence="1">The sequence shown here is derived from an EMBL/GenBank/DDBJ whole genome shotgun (WGS) entry which is preliminary data.</text>
</comment>
<proteinExistence type="predicted"/>
<sequence length="299" mass="32084">MPSTRWISAAAGRLRRFAARAARRAEPLPRLPFAVALAAAAVVLAVSVEWQPRPHDDLADVSELPTGVQDWVDFTSGPQVEFEILEYGFSTVTDELGDERVILGAVLYNPFDSPIIGPGSLDVTLAGDDGGPAAVLESFYPNAIPADTAVELGFVLKSAMFEADVADLGLETREPSFLAPDPAELTEEARDWTTVPPLPEVEVLSVDPLLSPEGYRVHYRVVSDTAREIQLAVMFRDAAGVLLGGLPAGEDPFSFELGSAGWRTVLEGETVQELDLHAAWIPEGADLDRIEIGPRTIGG</sequence>
<organism evidence="1 2">
    <name type="scientific">Glycomyces endophyticus</name>
    <dbReference type="NCBI Taxonomy" id="480996"/>
    <lineage>
        <taxon>Bacteria</taxon>
        <taxon>Bacillati</taxon>
        <taxon>Actinomycetota</taxon>
        <taxon>Actinomycetes</taxon>
        <taxon>Glycomycetales</taxon>
        <taxon>Glycomycetaceae</taxon>
        <taxon>Glycomyces</taxon>
    </lineage>
</organism>
<gene>
    <name evidence="1" type="ORF">GCM10009830_22170</name>
</gene>
<dbReference type="RefSeq" id="WP_344485927.1">
    <property type="nucleotide sequence ID" value="NZ_BAAAQF010000006.1"/>
</dbReference>
<protein>
    <recommendedName>
        <fullName evidence="3">DUF4179 domain-containing protein</fullName>
    </recommendedName>
</protein>
<dbReference type="EMBL" id="BAAAQF010000006">
    <property type="protein sequence ID" value="GAA1675169.1"/>
    <property type="molecule type" value="Genomic_DNA"/>
</dbReference>